<evidence type="ECO:0000256" key="2">
    <source>
        <dbReference type="ARBA" id="ARBA00022840"/>
    </source>
</evidence>
<feature type="region of interest" description="Disordered" evidence="4">
    <location>
        <begin position="1"/>
        <end position="34"/>
    </location>
</feature>
<evidence type="ECO:0000256" key="4">
    <source>
        <dbReference type="SAM" id="MobiDB-lite"/>
    </source>
</evidence>
<dbReference type="PROSITE" id="PS50011">
    <property type="entry name" value="PROTEIN_KINASE_DOM"/>
    <property type="match status" value="1"/>
</dbReference>
<dbReference type="AlphaFoldDB" id="A0A9P8A5J3"/>
<dbReference type="SUPFAM" id="SSF56112">
    <property type="entry name" value="Protein kinase-like (PK-like)"/>
    <property type="match status" value="1"/>
</dbReference>
<accession>A0A9P8A5J3</accession>
<feature type="compositionally biased region" description="Pro residues" evidence="4">
    <location>
        <begin position="20"/>
        <end position="32"/>
    </location>
</feature>
<reference evidence="6" key="1">
    <citation type="submission" date="2021-07" db="EMBL/GenBank/DDBJ databases">
        <title>Draft genome of Mortierella alpina, strain LL118, isolated from an aspen leaf litter sample.</title>
        <authorList>
            <person name="Yang S."/>
            <person name="Vinatzer B.A."/>
        </authorList>
    </citation>
    <scope>NUCLEOTIDE SEQUENCE</scope>
    <source>
        <strain evidence="6">LL118</strain>
    </source>
</reference>
<keyword evidence="1 3" id="KW-0547">Nucleotide-binding</keyword>
<feature type="compositionally biased region" description="Basic residues" evidence="4">
    <location>
        <begin position="195"/>
        <end position="222"/>
    </location>
</feature>
<dbReference type="PANTHER" id="PTHR24347">
    <property type="entry name" value="SERINE/THREONINE-PROTEIN KINASE"/>
    <property type="match status" value="1"/>
</dbReference>
<dbReference type="SMART" id="SM00220">
    <property type="entry name" value="S_TKc"/>
    <property type="match status" value="1"/>
</dbReference>
<feature type="region of interest" description="Disordered" evidence="4">
    <location>
        <begin position="303"/>
        <end position="335"/>
    </location>
</feature>
<dbReference type="GO" id="GO:0005524">
    <property type="term" value="F:ATP binding"/>
    <property type="evidence" value="ECO:0007669"/>
    <property type="project" value="UniProtKB-UniRule"/>
</dbReference>
<dbReference type="InterPro" id="IPR017441">
    <property type="entry name" value="Protein_kinase_ATP_BS"/>
</dbReference>
<dbReference type="InterPro" id="IPR008271">
    <property type="entry name" value="Ser/Thr_kinase_AS"/>
</dbReference>
<dbReference type="CDD" id="cd05117">
    <property type="entry name" value="STKc_CAMK"/>
    <property type="match status" value="1"/>
</dbReference>
<dbReference type="Gene3D" id="3.30.200.20">
    <property type="entry name" value="Phosphorylase Kinase, domain 1"/>
    <property type="match status" value="1"/>
</dbReference>
<dbReference type="InterPro" id="IPR011009">
    <property type="entry name" value="Kinase-like_dom_sf"/>
</dbReference>
<feature type="domain" description="Protein kinase" evidence="5">
    <location>
        <begin position="440"/>
        <end position="669"/>
    </location>
</feature>
<proteinExistence type="predicted"/>
<feature type="compositionally biased region" description="Polar residues" evidence="4">
    <location>
        <begin position="303"/>
        <end position="324"/>
    </location>
</feature>
<keyword evidence="2 3" id="KW-0067">ATP-binding</keyword>
<dbReference type="InterPro" id="IPR000719">
    <property type="entry name" value="Prot_kinase_dom"/>
</dbReference>
<dbReference type="PROSITE" id="PS00107">
    <property type="entry name" value="PROTEIN_KINASE_ATP"/>
    <property type="match status" value="1"/>
</dbReference>
<feature type="compositionally biased region" description="Low complexity" evidence="4">
    <location>
        <begin position="719"/>
        <end position="731"/>
    </location>
</feature>
<comment type="caution">
    <text evidence="6">The sequence shown here is derived from an EMBL/GenBank/DDBJ whole genome shotgun (WGS) entry which is preliminary data.</text>
</comment>
<feature type="compositionally biased region" description="Pro residues" evidence="4">
    <location>
        <begin position="270"/>
        <end position="281"/>
    </location>
</feature>
<feature type="binding site" evidence="3">
    <location>
        <position position="473"/>
    </location>
    <ligand>
        <name>ATP</name>
        <dbReference type="ChEBI" id="CHEBI:30616"/>
    </ligand>
</feature>
<dbReference type="Gene3D" id="1.10.510.10">
    <property type="entry name" value="Transferase(Phosphotransferase) domain 1"/>
    <property type="match status" value="2"/>
</dbReference>
<protein>
    <recommendedName>
        <fullName evidence="5">Protein kinase domain-containing protein</fullName>
    </recommendedName>
</protein>
<name>A0A9P8A5J3_MORAP</name>
<dbReference type="EMBL" id="JAIFTL010000084">
    <property type="protein sequence ID" value="KAG9323915.1"/>
    <property type="molecule type" value="Genomic_DNA"/>
</dbReference>
<feature type="region of interest" description="Disordered" evidence="4">
    <location>
        <begin position="247"/>
        <end position="284"/>
    </location>
</feature>
<evidence type="ECO:0000259" key="5">
    <source>
        <dbReference type="PROSITE" id="PS50011"/>
    </source>
</evidence>
<evidence type="ECO:0000256" key="1">
    <source>
        <dbReference type="ARBA" id="ARBA00022741"/>
    </source>
</evidence>
<organism evidence="6 7">
    <name type="scientific">Mortierella alpina</name>
    <name type="common">Oleaginous fungus</name>
    <name type="synonym">Mortierella renispora</name>
    <dbReference type="NCBI Taxonomy" id="64518"/>
    <lineage>
        <taxon>Eukaryota</taxon>
        <taxon>Fungi</taxon>
        <taxon>Fungi incertae sedis</taxon>
        <taxon>Mucoromycota</taxon>
        <taxon>Mortierellomycotina</taxon>
        <taxon>Mortierellomycetes</taxon>
        <taxon>Mortierellales</taxon>
        <taxon>Mortierellaceae</taxon>
        <taxon>Mortierella</taxon>
    </lineage>
</organism>
<evidence type="ECO:0000256" key="3">
    <source>
        <dbReference type="PROSITE-ProRule" id="PRU10141"/>
    </source>
</evidence>
<feature type="region of interest" description="Disordered" evidence="4">
    <location>
        <begin position="195"/>
        <end position="229"/>
    </location>
</feature>
<evidence type="ECO:0000313" key="7">
    <source>
        <dbReference type="Proteomes" id="UP000717515"/>
    </source>
</evidence>
<dbReference type="Proteomes" id="UP000717515">
    <property type="component" value="Unassembled WGS sequence"/>
</dbReference>
<dbReference type="PROSITE" id="PS00108">
    <property type="entry name" value="PROTEIN_KINASE_ST"/>
    <property type="match status" value="1"/>
</dbReference>
<feature type="region of interest" description="Disordered" evidence="4">
    <location>
        <begin position="714"/>
        <end position="743"/>
    </location>
</feature>
<evidence type="ECO:0000313" key="6">
    <source>
        <dbReference type="EMBL" id="KAG9323915.1"/>
    </source>
</evidence>
<dbReference type="Pfam" id="PF00069">
    <property type="entry name" value="Pkinase"/>
    <property type="match status" value="1"/>
</dbReference>
<gene>
    <name evidence="6" type="ORF">KVV02_006281</name>
</gene>
<dbReference type="GO" id="GO:0004672">
    <property type="term" value="F:protein kinase activity"/>
    <property type="evidence" value="ECO:0007669"/>
    <property type="project" value="InterPro"/>
</dbReference>
<sequence>MTEAAVPPDLVDPTHASIPLSPPASPPPPLPPLTLSIPTGLPAPFVAAKTIHEPEVTLQQLEYDEDSEDTSPIEHYTYTCQDPNKVAVQTQVFEPESPSPILSAWPPAQLNPDYLAPYHPTLHKNVHNWSQILLDQVRQKGVAPLSADHTHQATGTLEGETAQPDASFKGVSVATTASLATDDAIKVEKHFLFQTHHRQPHSKHAPHGSKFHPIRPRHHHARRASERSTRTFRGLVEFLQRLLRALKRRNASPAQEEKKDATPKDANPSSPTPAPLRPPQSLPATESALAELSDGSLQYLSVSENGASGDQESSRSNTCFTQGSEPEPQISPEPRKSIANTATSAISNGLQAIKGVPKMMKFIDKFKSHANNHHTEEASHHTTQKQTAAPGLKADTVRTTPRMSPAALAAAAQLEAMAEQKRKERARGPRMHPKLLELYEVTDRVLGVGTFATVKEIKLKSTGQSFALKIILKKTLQGKGSMLDTEIAVLSKVRHPNCVSLLEMFETEDAVYLVTDLAAGGELFDQLLKKGYYTEGDAARLVREILLGVEYLHNMGIVHRDLKPENLLFHDKTENSRLMITDFGLSKVLTSGNDVLMTACGTPGYVAPEVLEEIDQPSLFENIISGEYQYEEEYWKDISPLAKSFINSLLVTQASRRPTATQALSHPWFRAMLDQDLTAPASPSDSVNLLPAMRKNFNARNVFKKAVRAVGILRRMQGSSPPSSPTTTSSSNPDSNGLPRGTGVACTEGIVVTEGKTRLQNGGLSFHDVVNAAVMTHQGVRLDPVTAHVAPDVATTSVDTAGAADDSNEYLNRVNAALEVLAVKGDLEEGTMTA</sequence>